<reference evidence="3" key="6">
    <citation type="submission" date="2019-02" db="EMBL/GenBank/DDBJ databases">
        <title>FDA dAtabase for Regulatory Grade micrObial Sequences (FDA-ARGOS): Supporting development and validation of Infectious Disease Dx tests.</title>
        <authorList>
            <person name="Duncan R."/>
            <person name="Fisher C."/>
            <person name="Tallon L.J."/>
            <person name="Sadzewicz L."/>
            <person name="Sengamalay N."/>
            <person name="Ott S."/>
            <person name="Godinez A."/>
            <person name="Nagaraj S."/>
            <person name="Nadendla S."/>
            <person name="Sichtig H."/>
        </authorList>
    </citation>
    <scope>NUCLEOTIDE SEQUENCE</scope>
    <source>
        <strain evidence="3">FDAARGOS_361</strain>
    </source>
</reference>
<dbReference type="Proteomes" id="UP000274082">
    <property type="component" value="Chromosome 9"/>
</dbReference>
<dbReference type="Proteomes" id="UP000318447">
    <property type="component" value="Unassembled WGS sequence"/>
</dbReference>
<dbReference type="EMBL" id="RHLC01000042">
    <property type="protein sequence ID" value="TPP41660.1"/>
    <property type="molecule type" value="Genomic_DNA"/>
</dbReference>
<dbReference type="OMA" id="RRAYYCG"/>
<dbReference type="Proteomes" id="UP000008980">
    <property type="component" value="Chromosome 9"/>
</dbReference>
<protein>
    <submittedName>
        <fullName evidence="1">Uncharacterized protein</fullName>
    </submittedName>
</protein>
<dbReference type="VEuPathDB" id="TriTrypDB:LdCL_090019800"/>
<accession>A0A3Q8IBZ5</accession>
<accession>E9BA19</accession>
<reference evidence="1 5" key="4">
    <citation type="journal article" date="2018" name="Sci. Rep.">
        <title>A complete Leishmania donovani reference genome identifies novel genetic variations associated with virulence.</title>
        <authorList>
            <person name="Lypaczewski P."/>
            <person name="Hoshizaki J."/>
            <person name="Zhang W.-W."/>
            <person name="McCall L.-I."/>
            <person name="Torcivia-Rodriguez J."/>
            <person name="Simonyan V."/>
            <person name="Kaur A."/>
            <person name="Dewar K."/>
            <person name="Matlashewski G."/>
        </authorList>
    </citation>
    <scope>NUCLEOTIDE SEQUENCE [LARGE SCALE GENOMIC DNA]</scope>
    <source>
        <strain evidence="1 5">LdCL</strain>
    </source>
</reference>
<reference evidence="6" key="5">
    <citation type="submission" date="2019-02" db="EMBL/GenBank/DDBJ databases">
        <title>FDA dAtabase for Regulatory Grade micrObial Sequences (FDA-ARGOS): Supporting development and validation of Infectious Disease Dx tests.</title>
        <authorList>
            <person name="Duncan R."/>
            <person name="Fisher C."/>
            <person name="Tallon L."/>
            <person name="Sadzewicz L."/>
            <person name="Sengamalay N."/>
            <person name="Ott S."/>
            <person name="Godinez A."/>
            <person name="Nagaraj S."/>
            <person name="Vavikolanu K."/>
            <person name="Nadendla S."/>
            <person name="Aluvathingal J."/>
            <person name="Sichtig H."/>
        </authorList>
    </citation>
    <scope>NUCLEOTIDE SEQUENCE [LARGE SCALE GENOMIC DNA]</scope>
    <source>
        <strain evidence="6">FDAARGOS_361</strain>
    </source>
</reference>
<keyword evidence="5" id="KW-1185">Reference proteome</keyword>
<evidence type="ECO:0000313" key="2">
    <source>
        <dbReference type="EMBL" id="CBZ32092.1"/>
    </source>
</evidence>
<evidence type="ECO:0000313" key="3">
    <source>
        <dbReference type="EMBL" id="TPP41660.1"/>
    </source>
</evidence>
<reference evidence="4" key="3">
    <citation type="submission" date="2011-02" db="EMBL/GenBank/DDBJ databases">
        <title>Whole genome sequencing of Leishmania donovani clinical lines reveals dynamic variation related to drug resistance.</title>
        <authorList>
            <person name="Downing T."/>
            <person name="Imamura H."/>
            <person name="Sanders M."/>
            <person name="Decuypere S."/>
            <person name="Hertz-Fowler C."/>
            <person name="Clark T.G."/>
            <person name="Rijal S."/>
            <person name="Sundar S."/>
            <person name="Quail M.A."/>
            <person name="De Doncker S."/>
            <person name="Maes I."/>
            <person name="Vanaerschot M."/>
            <person name="Stark O."/>
            <person name="Schonian G."/>
            <person name="Dujardin J.C."/>
            <person name="Berriman M."/>
        </authorList>
    </citation>
    <scope>NUCLEOTIDE SEQUENCE [LARGE SCALE GENOMIC DNA]</scope>
    <source>
        <strain evidence="4">BPK282A1</strain>
    </source>
</reference>
<reference evidence="2" key="2">
    <citation type="submission" date="2011-01" db="EMBL/GenBank/DDBJ databases">
        <authorList>
            <person name="Zhao B.P."/>
            <person name="Ren Z.A."/>
            <person name="Li C.D."/>
        </authorList>
    </citation>
    <scope>NUCLEOTIDE SEQUENCE</scope>
    <source>
        <strain evidence="2">BPK282A1</strain>
    </source>
</reference>
<dbReference type="VEuPathDB" id="TriTrypDB:LdBPK_091340.1"/>
<organism evidence="1 5">
    <name type="scientific">Leishmania donovani</name>
    <dbReference type="NCBI Taxonomy" id="5661"/>
    <lineage>
        <taxon>Eukaryota</taxon>
        <taxon>Discoba</taxon>
        <taxon>Euglenozoa</taxon>
        <taxon>Kinetoplastea</taxon>
        <taxon>Metakinetoplastina</taxon>
        <taxon>Trypanosomatida</taxon>
        <taxon>Trypanosomatidae</taxon>
        <taxon>Leishmaniinae</taxon>
        <taxon>Leishmania</taxon>
    </lineage>
</organism>
<dbReference type="EMBL" id="FR799596">
    <property type="protein sequence ID" value="CBZ32092.1"/>
    <property type="molecule type" value="Genomic_DNA"/>
</dbReference>
<dbReference type="EMBL" id="CP029508">
    <property type="protein sequence ID" value="AYU76575.1"/>
    <property type="molecule type" value="Genomic_DNA"/>
</dbReference>
<dbReference type="VEuPathDB" id="TriTrypDB:LDHU3_09.1590"/>
<dbReference type="KEGG" id="ldo:LDBPK_091340"/>
<dbReference type="OrthoDB" id="277400at2759"/>
<dbReference type="AlphaFoldDB" id="A0A3Q8IBZ5"/>
<dbReference type="SUPFAM" id="SSF57802">
    <property type="entry name" value="Rubredoxin-like"/>
    <property type="match status" value="1"/>
</dbReference>
<evidence type="ECO:0000313" key="5">
    <source>
        <dbReference type="Proteomes" id="UP000274082"/>
    </source>
</evidence>
<name>A0A3Q8IBZ5_LEIDO</name>
<sequence>MTTATSVSVRPTTASGVLCNSFPTAATISVASTKTHTHPLPEVLRGKRSAESLSWVTELYGHEASLPAVFASVAADGTRKSIKKASPLANTANQSFLASSGQLGTLPSLSALHNQNQRVPHMRSLTSAELSGAVGGGASFSAQVLSDVSAASFSATVAAAATNVTSFYRQRKNVSWRCMLCGYHVLAMDQDGAPLPFSASAFGNVLPMTCPRCKMSHTSWQPSTPFSEEGNHMNLPTTLSNRYLVPLPGQQPLRAKDAEATGAAGQSGAAVETASSVVAGSRSAQRVGFVSALATQQRSIPAISAVSSVQRRAYYCGRCGRRLLRMDVNGELVDMDRDKDGQVLPITCPGCMESHSDWVLKPYAVNR</sequence>
<evidence type="ECO:0000313" key="1">
    <source>
        <dbReference type="EMBL" id="AYU76575.1"/>
    </source>
</evidence>
<dbReference type="RefSeq" id="XP_003858812.1">
    <property type="nucleotide sequence ID" value="XM_003858764.1"/>
</dbReference>
<evidence type="ECO:0000313" key="6">
    <source>
        <dbReference type="Proteomes" id="UP000318447"/>
    </source>
</evidence>
<dbReference type="GeneID" id="13392160"/>
<gene>
    <name evidence="3" type="ORF">CGC21_36725</name>
    <name evidence="2" type="ORF">LDBPK_091340</name>
    <name evidence="1" type="ORF">LdCL_090019800</name>
</gene>
<reference evidence="2 4" key="1">
    <citation type="journal article" date="2011" name="Genome Res.">
        <title>Whole genome sequencing of multiple Leishmania donovani clinical isolates provides insights into population structure and mechanisms of drug resistance.</title>
        <authorList>
            <person name="Downing T."/>
            <person name="Imamura H."/>
            <person name="Decuypere S."/>
            <person name="Clark T.G."/>
            <person name="Coombs G.H."/>
            <person name="Cotton J.A."/>
            <person name="Hilley J.D."/>
            <person name="de Doncker S."/>
            <person name="Maes I."/>
            <person name="Mottram J.C."/>
            <person name="Quail M.A."/>
            <person name="Rijal S."/>
            <person name="Sanders M."/>
            <person name="Schonian G."/>
            <person name="Stark O."/>
            <person name="Sundar S."/>
            <person name="Vanaerschot M."/>
            <person name="Hertz-Fowler C."/>
            <person name="Dujardin J.C."/>
            <person name="Berriman M."/>
        </authorList>
    </citation>
    <scope>NUCLEOTIDE SEQUENCE [LARGE SCALE GENOMIC DNA]</scope>
    <source>
        <strain evidence="2 4">BPK282A1</strain>
    </source>
</reference>
<proteinExistence type="predicted"/>
<evidence type="ECO:0000313" key="4">
    <source>
        <dbReference type="Proteomes" id="UP000008980"/>
    </source>
</evidence>